<evidence type="ECO:0000313" key="4">
    <source>
        <dbReference type="Proteomes" id="UP000706172"/>
    </source>
</evidence>
<comment type="caution">
    <text evidence="3">The sequence shown here is derived from an EMBL/GenBank/DDBJ whole genome shotgun (WGS) entry which is preliminary data.</text>
</comment>
<name>A0A931GCL4_9BACT</name>
<dbReference type="AlphaFoldDB" id="A0A931GCL4"/>
<evidence type="ECO:0000313" key="3">
    <source>
        <dbReference type="EMBL" id="MBG0780484.1"/>
    </source>
</evidence>
<reference evidence="3" key="1">
    <citation type="submission" date="2020-07" db="EMBL/GenBank/DDBJ databases">
        <title>Severe corrosion of carbon steel in oil field produced water can be linked to methanogenic archaea containing a special type of NiFe hydrogenase.</title>
        <authorList>
            <person name="Lahme S."/>
            <person name="Mand J."/>
            <person name="Longwell J."/>
            <person name="Smith R."/>
            <person name="Enning D."/>
        </authorList>
    </citation>
    <scope>NUCLEOTIDE SEQUENCE</scope>
    <source>
        <strain evidence="3">MIC098Bin6</strain>
    </source>
</reference>
<keyword evidence="2" id="KW-1133">Transmembrane helix</keyword>
<dbReference type="Proteomes" id="UP000706172">
    <property type="component" value="Unassembled WGS sequence"/>
</dbReference>
<organism evidence="3 4">
    <name type="scientific">Desulfotignum balticum</name>
    <dbReference type="NCBI Taxonomy" id="115781"/>
    <lineage>
        <taxon>Bacteria</taxon>
        <taxon>Pseudomonadati</taxon>
        <taxon>Thermodesulfobacteriota</taxon>
        <taxon>Desulfobacteria</taxon>
        <taxon>Desulfobacterales</taxon>
        <taxon>Desulfobacteraceae</taxon>
        <taxon>Desulfotignum</taxon>
    </lineage>
</organism>
<protein>
    <submittedName>
        <fullName evidence="3">Uncharacterized protein</fullName>
    </submittedName>
</protein>
<accession>A0A931GCL4</accession>
<evidence type="ECO:0000256" key="1">
    <source>
        <dbReference type="SAM" id="MobiDB-lite"/>
    </source>
</evidence>
<keyword evidence="2" id="KW-0812">Transmembrane</keyword>
<feature type="transmembrane region" description="Helical" evidence="2">
    <location>
        <begin position="27"/>
        <end position="50"/>
    </location>
</feature>
<dbReference type="EMBL" id="JACCQK010000750">
    <property type="protein sequence ID" value="MBG0780484.1"/>
    <property type="molecule type" value="Genomic_DNA"/>
</dbReference>
<keyword evidence="2" id="KW-0472">Membrane</keyword>
<gene>
    <name evidence="3" type="ORF">H0S81_11230</name>
</gene>
<evidence type="ECO:0000256" key="2">
    <source>
        <dbReference type="SAM" id="Phobius"/>
    </source>
</evidence>
<feature type="compositionally biased region" description="Basic and acidic residues" evidence="1">
    <location>
        <begin position="1"/>
        <end position="22"/>
    </location>
</feature>
<proteinExistence type="predicted"/>
<sequence length="168" mass="19042">MTDDKEIRDPETEKPEPPEKSGQKISWPWVMGLGAVVVVAAAGVIFWIGAEDRGGTGNSFSSQMTFPVPGIKELRLDDFLIPLTADPAHTGMSFSLVIRYRDSQWSAMSDHEKIWLRAMIYDTLVKQMQKQKKPPSVERVAFWADRTLREIYPDRGLDEVIVDNAFML</sequence>
<feature type="region of interest" description="Disordered" evidence="1">
    <location>
        <begin position="1"/>
        <end position="23"/>
    </location>
</feature>